<protein>
    <submittedName>
        <fullName evidence="3">Uncharacterized protein AlNc14C119G6631</fullName>
    </submittedName>
    <submittedName>
        <fullName evidence="4">Uncharacterized protein AlNc14C395G11323</fullName>
    </submittedName>
</protein>
<dbReference type="PANTHER" id="PTHR15288">
    <property type="entry name" value="DENN DOMAIN-CONTAINING PROTEIN 2"/>
    <property type="match status" value="1"/>
</dbReference>
<feature type="region of interest" description="Disordered" evidence="1">
    <location>
        <begin position="1446"/>
        <end position="1487"/>
    </location>
</feature>
<dbReference type="PANTHER" id="PTHR15288:SF0">
    <property type="entry name" value="UDENN DOMAIN-CONTAINING PROTEIN"/>
    <property type="match status" value="1"/>
</dbReference>
<feature type="compositionally biased region" description="Low complexity" evidence="1">
    <location>
        <begin position="1455"/>
        <end position="1470"/>
    </location>
</feature>
<feature type="compositionally biased region" description="Basic and acidic residues" evidence="1">
    <location>
        <begin position="181"/>
        <end position="203"/>
    </location>
</feature>
<evidence type="ECO:0000259" key="2">
    <source>
        <dbReference type="Pfam" id="PF02141"/>
    </source>
</evidence>
<feature type="compositionally biased region" description="Polar residues" evidence="1">
    <location>
        <begin position="1888"/>
        <end position="1900"/>
    </location>
</feature>
<feature type="region of interest" description="Disordered" evidence="1">
    <location>
        <begin position="2225"/>
        <end position="2268"/>
    </location>
</feature>
<organism evidence="3">
    <name type="scientific">Albugo laibachii Nc14</name>
    <dbReference type="NCBI Taxonomy" id="890382"/>
    <lineage>
        <taxon>Eukaryota</taxon>
        <taxon>Sar</taxon>
        <taxon>Stramenopiles</taxon>
        <taxon>Oomycota</taxon>
        <taxon>Peronosporomycetes</taxon>
        <taxon>Albuginales</taxon>
        <taxon>Albuginaceae</taxon>
        <taxon>Albugo</taxon>
    </lineage>
</organism>
<accession>F0WJA2</accession>
<feature type="compositionally biased region" description="Low complexity" evidence="1">
    <location>
        <begin position="13"/>
        <end position="27"/>
    </location>
</feature>
<dbReference type="Pfam" id="PF02141">
    <property type="entry name" value="DENN"/>
    <property type="match status" value="1"/>
</dbReference>
<dbReference type="EMBL" id="FR824164">
    <property type="protein sequence ID" value="CCA21349.1"/>
    <property type="molecule type" value="Genomic_DNA"/>
</dbReference>
<dbReference type="InterPro" id="IPR001194">
    <property type="entry name" value="cDENN_dom"/>
</dbReference>
<feature type="region of interest" description="Disordered" evidence="1">
    <location>
        <begin position="181"/>
        <end position="210"/>
    </location>
</feature>
<name>F0WJA2_9STRA</name>
<dbReference type="InterPro" id="IPR051942">
    <property type="entry name" value="DENN_domain_containing_2"/>
</dbReference>
<gene>
    <name evidence="3" type="primary">AlNc14C119G6631</name>
    <name evidence="4" type="synonym">AlNc14C395G11323</name>
    <name evidence="3" type="ORF">ALNC14_074920</name>
    <name evidence="4" type="ORF">ALNC14_127650</name>
</gene>
<proteinExistence type="predicted"/>
<reference evidence="3" key="1">
    <citation type="journal article" date="2011" name="PLoS Biol.">
        <title>Gene gain and loss during evolution of obligate parasitism in the white rust pathogen of Arabidopsis thaliana.</title>
        <authorList>
            <person name="Kemen E."/>
            <person name="Gardiner A."/>
            <person name="Schultz-Larsen T."/>
            <person name="Kemen A.C."/>
            <person name="Balmuth A.L."/>
            <person name="Robert-Seilaniantz A."/>
            <person name="Bailey K."/>
            <person name="Holub E."/>
            <person name="Studholme D.J."/>
            <person name="Maclean D."/>
            <person name="Jones J.D."/>
        </authorList>
    </citation>
    <scope>NUCLEOTIDE SEQUENCE</scope>
</reference>
<dbReference type="HOGENOM" id="CLU_000838_0_0_1"/>
<feature type="region of interest" description="Disordered" evidence="1">
    <location>
        <begin position="1581"/>
        <end position="1619"/>
    </location>
</feature>
<feature type="compositionally biased region" description="Polar residues" evidence="1">
    <location>
        <begin position="1"/>
        <end position="12"/>
    </location>
</feature>
<feature type="region of interest" description="Disordered" evidence="1">
    <location>
        <begin position="1888"/>
        <end position="1921"/>
    </location>
</feature>
<feature type="compositionally biased region" description="Basic residues" evidence="1">
    <location>
        <begin position="1471"/>
        <end position="1487"/>
    </location>
</feature>
<reference evidence="3" key="2">
    <citation type="submission" date="2011-02" db="EMBL/GenBank/DDBJ databases">
        <authorList>
            <person name="MacLean D."/>
        </authorList>
    </citation>
    <scope>NUCLEOTIDE SEQUENCE</scope>
</reference>
<feature type="domain" description="cDENN" evidence="2">
    <location>
        <begin position="1782"/>
        <end position="1842"/>
    </location>
</feature>
<feature type="region of interest" description="Disordered" evidence="1">
    <location>
        <begin position="1"/>
        <end position="41"/>
    </location>
</feature>
<dbReference type="EMBL" id="FR824438">
    <property type="protein sequence ID" value="CCA26621.1"/>
    <property type="molecule type" value="Genomic_DNA"/>
</dbReference>
<evidence type="ECO:0000313" key="3">
    <source>
        <dbReference type="EMBL" id="CCA21349.1"/>
    </source>
</evidence>
<sequence>MPLLPSISSKHQSTTSTPRSTTSLTHSSHNRSSHNVVEQSTSYASSVTNAVSPAYLSVSTYNNPQVAQEQIVVGISASAEDEVEDWSNDFRLDTLTDVEQPLGDATHEPELADRFSGTDTDHGYTRQVDVHTFMNRLFPPVVMFGATRTLHREHSTPSPQTMNKDGNEQINLTKVLSLDKNKSEDFHDKSGTNIDPIDKKPESLQDDEEENWDAEIGLETCNEEGYNRYAVGNDNRSDNFNMFIKVFHDMMDGEDIGDEDDESVCVRRTKSPTSSDGKMALFQQRRNESQSESGLSVRSHEQSSHSGTRSSVEMTLSDRFRLVEIACSSAYAVRIERFPKPCSSYHHIEKELQLPCYSDAKFERWLQRIVTVKCKLFTRILDTDYRKKSTPTLEGYPLERVSMVHVSRRLMLNRYRGDNTQSQSQILAYFRHIAKWKESSRHPCVRDTVSLEEYDYIACLNMEIVQEAARVFVGSETQKWMDAFHFALGMSYSCFPEYKAVLALIEIRYVCHHLVSLISLQARYKWVICAEWMALPQIPSEQTLQTNSLQEILNHYGALYSFCTPSIQEQSESKSNLNEIGVEIGSWSGLTLDSKCIKALILCDIQDLTDGKSALTEEKIVGLSELVDLDSERTSSSEHSGLTAFRDNNEEWTTESELFALIPQDTESRRVTLLALFEQISASFTLIKAKCAVVLSSLYAANLAIGSSRTAESLAYESLCLLEVASRHQLMHSAAQDEENSSIPGLVITYFINGGILSELGRNVMETLGDLLISNQKYRYGIRCLEAACSIYAFLHRGNEYEKLTRHMCTLTLEAEDVKRAVALHEKVAKIAQVHGNVNEFVYLSQVLSGLWLLEGQFAQAETVIETALQFLREYCGMLPPYFSERVNGANPAASEATSSFLSSRSSSNAPTSQINGSLSSRSLYSGELESWLSHDVSLHLMLRDVYRSSGRFMKAVAVVEHLLGYNMRLPRGKRTNLRMLLAEDALQCRSFDQSFWILQALEQEALGFHERVCEVGLRSVGIGTEARFGYDAVTSCRYVLCRAKLHVRRSEFLAAFAWLTIARFKGVDQGLRFAAKLDYMDASIFVHLCREAQERLVMSADPQNAPSTAGNVLEIMRSFAGSMYSLSTEQVAELQARLERMSMCLQDIPHAMKQGIQAAWMALERYQTLEDRVYQIKTLLLLVQIHTDPIRLGVFACGSQYDQDTQRRYLSRTLGDREDVLEEAKASLLEAQKLLASALSLSEQVADVFLHTQALIKSAETWMLLEKVSSQNRKNRQLKEAGACWEEAVRLVKAVFFRRVSFCDADSGDSSFRMTRKKSDFSVNGVCELASTFSMVPVLNFSETFLLCLDDWLMSLIWTACVFLKTDRLPMYLDNMVAIHFDELLSARMGLGNILHQLRVYRTHQVSIWIGNASNSHNCASSSSHRASSSSIIQRSFIESPRLEEQGSPFGKVSMASPSTTSSSGSSSRAHTHRSSKVKRCSQHRKNLSMSSISELLASSVIAPSSFHDASYSYEKGPISSAMLPLASPRTGLVCFEKRGEDVGVREAHSLTNLMILDKTSESSAHSSSTNRSRVRASLLGTPNSSLNGEHAAESLKSGPRNTHKLSRGSSVGGFNDSDPTHSAKLRWVFNEWHAAKRNYISGKLDVTALRYQNLRTLRFLLDAFDAQQVAILSRWSRKKDGNEANGAGKADKRAFGSLQGFDVAHLNSHALFQYKNHVLVIGYDAIRTSYDDSQFKFKVFPVRDGDTTEWRTQIPRPEWYLTHYDNSEADAAAIGQGILRTMRLLGIKRLLKILGSLLLETPLVVVGSSFPQVKDVTLSLMKLLYPFQWPHVCIPFLPVSSWRFAYDSMHSYLMSHQRLHLRPRRSRHMRWGSSSNIMSLLHGGYSSSSTSIDRGSQCTPATPTPTPTTPRPSLMEGSAKGTEPFVFGILSETWDVCMTRFASNMDGDSGCCNTTHGSSHCRVDERAFAGAFHIVDLDRVEPISAKHSCNHAIPLPRKWRKHVLERLTRAVKYTRRIQQKTARMELRRSHGVSALDLLHFSRQSHHEHHTRSASHWVSSNIDSLGSKMALHPWQFTPNNRITKSIRNERNTLKIDSDERRYYGFECNSVLRNGVLEMHVKLLQCCDEYQKKKSRQKSKRSAAKQEIKSWFSSSHDMEAFVERFCQTQLYLQFEECSRENGYLPSEWVYESQRTIANHAQMAMHTSSRIPRWGRKCTMKQLHSMAPMNSAQSVSSSRHSYRHSGALSNPSSGRAPSTSSMNLATISI</sequence>
<dbReference type="Gene3D" id="3.40.50.11500">
    <property type="match status" value="1"/>
</dbReference>
<feature type="region of interest" description="Disordered" evidence="1">
    <location>
        <begin position="255"/>
        <end position="312"/>
    </location>
</feature>
<dbReference type="InterPro" id="IPR043153">
    <property type="entry name" value="DENN_C"/>
</dbReference>
<feature type="compositionally biased region" description="Polar residues" evidence="1">
    <location>
        <begin position="2246"/>
        <end position="2268"/>
    </location>
</feature>
<evidence type="ECO:0000256" key="1">
    <source>
        <dbReference type="SAM" id="MobiDB-lite"/>
    </source>
</evidence>
<evidence type="ECO:0000313" key="4">
    <source>
        <dbReference type="EMBL" id="CCA26621.1"/>
    </source>
</evidence>